<dbReference type="Gene3D" id="3.40.630.30">
    <property type="match status" value="1"/>
</dbReference>
<dbReference type="Proteomes" id="UP000198379">
    <property type="component" value="Unassembled WGS sequence"/>
</dbReference>
<dbReference type="AlphaFoldDB" id="A0A238WP97"/>
<dbReference type="PROSITE" id="PS51186">
    <property type="entry name" value="GNAT"/>
    <property type="match status" value="1"/>
</dbReference>
<proteinExistence type="predicted"/>
<evidence type="ECO:0000259" key="1">
    <source>
        <dbReference type="PROSITE" id="PS51186"/>
    </source>
</evidence>
<protein>
    <submittedName>
        <fullName evidence="2">Acetyltransferase (GNAT) family protein</fullName>
    </submittedName>
</protein>
<evidence type="ECO:0000313" key="2">
    <source>
        <dbReference type="EMBL" id="SNR48430.1"/>
    </source>
</evidence>
<organism evidence="2 3">
    <name type="scientific">Dokdonia pacifica</name>
    <dbReference type="NCBI Taxonomy" id="1627892"/>
    <lineage>
        <taxon>Bacteria</taxon>
        <taxon>Pseudomonadati</taxon>
        <taxon>Bacteroidota</taxon>
        <taxon>Flavobacteriia</taxon>
        <taxon>Flavobacteriales</taxon>
        <taxon>Flavobacteriaceae</taxon>
        <taxon>Dokdonia</taxon>
    </lineage>
</organism>
<dbReference type="EMBL" id="FZNY01000001">
    <property type="protein sequence ID" value="SNR48430.1"/>
    <property type="molecule type" value="Genomic_DNA"/>
</dbReference>
<dbReference type="InterPro" id="IPR000182">
    <property type="entry name" value="GNAT_dom"/>
</dbReference>
<name>A0A238WP97_9FLAO</name>
<accession>A0A238WP97</accession>
<keyword evidence="2" id="KW-0808">Transferase</keyword>
<evidence type="ECO:0000313" key="3">
    <source>
        <dbReference type="Proteomes" id="UP000198379"/>
    </source>
</evidence>
<sequence>MITYKRAASDQELQEILAIQKRNLKAVISIQERKEQGYITVPHTFDILKKMNDACPHILAMDGDRVAGYALVMLRSFKYEMPILIPMFETADRLLKGKNYVAMGQVCIDKPYRGQGVFKGMYTFYKEQLSTTYDCLFTEVATSNIRSLEAHKRVGFKILETQITDGTSWEIVNWDWNE</sequence>
<dbReference type="RefSeq" id="WP_089370580.1">
    <property type="nucleotide sequence ID" value="NZ_BMEP01000003.1"/>
</dbReference>
<reference evidence="2 3" key="1">
    <citation type="submission" date="2017-06" db="EMBL/GenBank/DDBJ databases">
        <authorList>
            <person name="Kim H.J."/>
            <person name="Triplett B.A."/>
        </authorList>
    </citation>
    <scope>NUCLEOTIDE SEQUENCE [LARGE SCALE GENOMIC DNA]</scope>
    <source>
        <strain evidence="2 3">DSM 25597</strain>
    </source>
</reference>
<dbReference type="OrthoDB" id="5109343at2"/>
<dbReference type="Pfam" id="PF00583">
    <property type="entry name" value="Acetyltransf_1"/>
    <property type="match status" value="1"/>
</dbReference>
<gene>
    <name evidence="2" type="ORF">SAMN06265376_1011296</name>
</gene>
<feature type="domain" description="N-acetyltransferase" evidence="1">
    <location>
        <begin position="2"/>
        <end position="178"/>
    </location>
</feature>
<dbReference type="GO" id="GO:0016747">
    <property type="term" value="F:acyltransferase activity, transferring groups other than amino-acyl groups"/>
    <property type="evidence" value="ECO:0007669"/>
    <property type="project" value="InterPro"/>
</dbReference>
<dbReference type="SUPFAM" id="SSF55729">
    <property type="entry name" value="Acyl-CoA N-acyltransferases (Nat)"/>
    <property type="match status" value="1"/>
</dbReference>
<dbReference type="InterPro" id="IPR016181">
    <property type="entry name" value="Acyl_CoA_acyltransferase"/>
</dbReference>
<keyword evidence="3" id="KW-1185">Reference proteome</keyword>